<dbReference type="Proteomes" id="UP001159363">
    <property type="component" value="Chromosome 3"/>
</dbReference>
<reference evidence="1 2" key="1">
    <citation type="submission" date="2023-02" db="EMBL/GenBank/DDBJ databases">
        <title>LHISI_Scaffold_Assembly.</title>
        <authorList>
            <person name="Stuart O.P."/>
            <person name="Cleave R."/>
            <person name="Magrath M.J.L."/>
            <person name="Mikheyev A.S."/>
        </authorList>
    </citation>
    <scope>NUCLEOTIDE SEQUENCE [LARGE SCALE GENOMIC DNA]</scope>
    <source>
        <strain evidence="1">Daus_M_001</strain>
        <tissue evidence="1">Leg muscle</tissue>
    </source>
</reference>
<proteinExistence type="predicted"/>
<gene>
    <name evidence="1" type="ORF">PR048_010318</name>
</gene>
<dbReference type="EMBL" id="JARBHB010000003">
    <property type="protein sequence ID" value="KAJ8890809.1"/>
    <property type="molecule type" value="Genomic_DNA"/>
</dbReference>
<organism evidence="1 2">
    <name type="scientific">Dryococelus australis</name>
    <dbReference type="NCBI Taxonomy" id="614101"/>
    <lineage>
        <taxon>Eukaryota</taxon>
        <taxon>Metazoa</taxon>
        <taxon>Ecdysozoa</taxon>
        <taxon>Arthropoda</taxon>
        <taxon>Hexapoda</taxon>
        <taxon>Insecta</taxon>
        <taxon>Pterygota</taxon>
        <taxon>Neoptera</taxon>
        <taxon>Polyneoptera</taxon>
        <taxon>Phasmatodea</taxon>
        <taxon>Verophasmatodea</taxon>
        <taxon>Anareolatae</taxon>
        <taxon>Phasmatidae</taxon>
        <taxon>Eurycanthinae</taxon>
        <taxon>Dryococelus</taxon>
    </lineage>
</organism>
<evidence type="ECO:0000313" key="2">
    <source>
        <dbReference type="Proteomes" id="UP001159363"/>
    </source>
</evidence>
<comment type="caution">
    <text evidence="1">The sequence shown here is derived from an EMBL/GenBank/DDBJ whole genome shotgun (WGS) entry which is preliminary data.</text>
</comment>
<evidence type="ECO:0000313" key="1">
    <source>
        <dbReference type="EMBL" id="KAJ8890809.1"/>
    </source>
</evidence>
<keyword evidence="2" id="KW-1185">Reference proteome</keyword>
<name>A0ABQ9I2E9_9NEOP</name>
<accession>A0ABQ9I2E9</accession>
<protein>
    <submittedName>
        <fullName evidence="1">Uncharacterized protein</fullName>
    </submittedName>
</protein>
<sequence>MPSIGANTHINPPLHGRLDAMMNHWKIPDCFATSHYKVSEGAYNVHWGCIHNSPTRSIISIHVFTYLLSPFSFVNASISVLETSVDDGLDNVLTDSETGENYSISVARRGLIPVVPVHSPGLWSTTRLPPTRTGFDSRRGRSRIFACGNRIRRCRRSEAFLGDLPFPPPHHSGAAPYSSRFTLIRSQDLDVKSSLNLFLWLFLLVKPFTLIKRPERTFARPVCRSINFRSSCVYTNIRSLGNARSPSEKCAFKRQEIIHSRLLPNFLKTPAKDLLPGYSSRSPPTKAIRVQSPTGSLRIFACGNRAGRCQDLPFSSPFHSGTTPFLPHFTLIGSQDLDIKSRPNLFTLLGLGKNQDFVMGEFSIGKYSTASYNCTVFASHAEHDRPLSSLEKRAIPPVLWLDWSRTYPHAPHCIPAIFPPTLTSPHSRASELEDWPVARAQTFRSRLGRIAPAKPARIVDSGSLPHVHKWESRRMLPLISEFPRGSPVFSPPFHSGAASYSSRSTVIGSQEPDVKSNQNLFVTLHSY</sequence>